<dbReference type="STRING" id="2045.KR76_00096"/>
<proteinExistence type="predicted"/>
<dbReference type="AlphaFoldDB" id="A0A0C5XLU4"/>
<dbReference type="KEGG" id="psim:KR76_00096"/>
<organism evidence="1 2">
    <name type="scientific">Nocardioides simplex</name>
    <name type="common">Arthrobacter simplex</name>
    <dbReference type="NCBI Taxonomy" id="2045"/>
    <lineage>
        <taxon>Bacteria</taxon>
        <taxon>Bacillati</taxon>
        <taxon>Actinomycetota</taxon>
        <taxon>Actinomycetes</taxon>
        <taxon>Propionibacteriales</taxon>
        <taxon>Nocardioidaceae</taxon>
        <taxon>Pimelobacter</taxon>
    </lineage>
</organism>
<name>A0A0C5XLU4_NOCSI</name>
<dbReference type="HOGENOM" id="CLU_3202634_0_0_11"/>
<dbReference type="RefSeq" id="WP_158510198.1">
    <property type="nucleotide sequence ID" value="NZ_BJMC01000009.1"/>
</dbReference>
<dbReference type="OrthoDB" id="3831438at2"/>
<protein>
    <submittedName>
        <fullName evidence="1">Uncharacterized protein</fullName>
    </submittedName>
</protein>
<gene>
    <name evidence="1" type="ORF">KR76_00096</name>
</gene>
<sequence>MTSVPLAPLAPGVHEHDWHLASVENEPGGAVREFVCGACPAVTYR</sequence>
<dbReference type="GeneID" id="96612831"/>
<dbReference type="EMBL" id="CP009896">
    <property type="protein sequence ID" value="AJR18402.1"/>
    <property type="molecule type" value="Genomic_DNA"/>
</dbReference>
<evidence type="ECO:0000313" key="1">
    <source>
        <dbReference type="EMBL" id="AJR18402.1"/>
    </source>
</evidence>
<accession>A0A0C5XLU4</accession>
<dbReference type="Proteomes" id="UP000030300">
    <property type="component" value="Chromosome"/>
</dbReference>
<evidence type="ECO:0000313" key="2">
    <source>
        <dbReference type="Proteomes" id="UP000030300"/>
    </source>
</evidence>
<reference evidence="1 2" key="1">
    <citation type="journal article" date="2015" name="Genome Announc.">
        <title>Complete Genome Sequence of Steroid-Transforming Nocardioides simplex VKM Ac-2033D.</title>
        <authorList>
            <person name="Shtratnikova V.Y."/>
            <person name="Schelkunov M.I."/>
            <person name="Pekov Y.A."/>
            <person name="Fokina V.V."/>
            <person name="Logacheva M.D."/>
            <person name="Sokolov S.L."/>
            <person name="Bragin E.Y."/>
            <person name="Ashapkin V.V."/>
            <person name="Donova M.V."/>
        </authorList>
    </citation>
    <scope>NUCLEOTIDE SEQUENCE [LARGE SCALE GENOMIC DNA]</scope>
    <source>
        <strain evidence="1 2">VKM Ac-2033D</strain>
    </source>
</reference>
<keyword evidence="2" id="KW-1185">Reference proteome</keyword>